<organism evidence="1 2">
    <name type="scientific">Escallonia rubra</name>
    <dbReference type="NCBI Taxonomy" id="112253"/>
    <lineage>
        <taxon>Eukaryota</taxon>
        <taxon>Viridiplantae</taxon>
        <taxon>Streptophyta</taxon>
        <taxon>Embryophyta</taxon>
        <taxon>Tracheophyta</taxon>
        <taxon>Spermatophyta</taxon>
        <taxon>Magnoliopsida</taxon>
        <taxon>eudicotyledons</taxon>
        <taxon>Gunneridae</taxon>
        <taxon>Pentapetalae</taxon>
        <taxon>asterids</taxon>
        <taxon>campanulids</taxon>
        <taxon>Escalloniales</taxon>
        <taxon>Escalloniaceae</taxon>
        <taxon>Escallonia</taxon>
    </lineage>
</organism>
<evidence type="ECO:0000313" key="1">
    <source>
        <dbReference type="EMBL" id="KAK2978365.1"/>
    </source>
</evidence>
<dbReference type="EMBL" id="JAVXUO010001883">
    <property type="protein sequence ID" value="KAK2978365.1"/>
    <property type="molecule type" value="Genomic_DNA"/>
</dbReference>
<dbReference type="Proteomes" id="UP001187471">
    <property type="component" value="Unassembled WGS sequence"/>
</dbReference>
<proteinExistence type="predicted"/>
<keyword evidence="2" id="KW-1185">Reference proteome</keyword>
<dbReference type="InterPro" id="IPR034554">
    <property type="entry name" value="TOM6_plants"/>
</dbReference>
<reference evidence="1" key="1">
    <citation type="submission" date="2022-12" db="EMBL/GenBank/DDBJ databases">
        <title>Draft genome assemblies for two species of Escallonia (Escalloniales).</title>
        <authorList>
            <person name="Chanderbali A."/>
            <person name="Dervinis C."/>
            <person name="Anghel I."/>
            <person name="Soltis D."/>
            <person name="Soltis P."/>
            <person name="Zapata F."/>
        </authorList>
    </citation>
    <scope>NUCLEOTIDE SEQUENCE</scope>
    <source>
        <strain evidence="1">UCBG92.1500</strain>
        <tissue evidence="1">Leaf</tissue>
    </source>
</reference>
<dbReference type="PANTHER" id="PTHR35999:SF1">
    <property type="entry name" value="MITOCHONDRIAL IMPORT RECEPTOR SUBUNIT TOM6 HOMOLOG"/>
    <property type="match status" value="1"/>
</dbReference>
<protein>
    <submittedName>
        <fullName evidence="1">Uncharacterized protein</fullName>
    </submittedName>
</protein>
<dbReference type="PANTHER" id="PTHR35999">
    <property type="entry name" value="MITOCHONDRIAL IMPORT RECEPTOR SUBUNIT TOM6 HOMOLOG"/>
    <property type="match status" value="1"/>
</dbReference>
<sequence>MFPGMFVKKPDKQVALKQLRTHVAFFGAWVAVDWSVDLVQVLAGEECEDYWGLFSLHPSALKLSREIV</sequence>
<accession>A0AA88RAH5</accession>
<dbReference type="AlphaFoldDB" id="A0AA88RAH5"/>
<comment type="caution">
    <text evidence="1">The sequence shown here is derived from an EMBL/GenBank/DDBJ whole genome shotgun (WGS) entry which is preliminary data.</text>
</comment>
<gene>
    <name evidence="1" type="ORF">RJ640_016467</name>
</gene>
<name>A0AA88RAH5_9ASTE</name>
<dbReference type="GO" id="GO:0005742">
    <property type="term" value="C:mitochondrial outer membrane translocase complex"/>
    <property type="evidence" value="ECO:0007669"/>
    <property type="project" value="InterPro"/>
</dbReference>
<evidence type="ECO:0000313" key="2">
    <source>
        <dbReference type="Proteomes" id="UP001187471"/>
    </source>
</evidence>